<evidence type="ECO:0000259" key="5">
    <source>
        <dbReference type="PROSITE" id="PS51387"/>
    </source>
</evidence>
<dbReference type="InterPro" id="IPR016169">
    <property type="entry name" value="FAD-bd_PCMH_sub2"/>
</dbReference>
<keyword evidence="2" id="KW-0285">Flavoprotein</keyword>
<dbReference type="GO" id="GO:0016491">
    <property type="term" value="F:oxidoreductase activity"/>
    <property type="evidence" value="ECO:0007669"/>
    <property type="project" value="UniProtKB-KW"/>
</dbReference>
<evidence type="ECO:0000256" key="2">
    <source>
        <dbReference type="ARBA" id="ARBA00022630"/>
    </source>
</evidence>
<dbReference type="EMBL" id="PVWQ01000002">
    <property type="protein sequence ID" value="RDW89809.1"/>
    <property type="molecule type" value="Genomic_DNA"/>
</dbReference>
<dbReference type="Pfam" id="PF01565">
    <property type="entry name" value="FAD_binding_4"/>
    <property type="match status" value="1"/>
</dbReference>
<evidence type="ECO:0000313" key="7">
    <source>
        <dbReference type="Proteomes" id="UP000256690"/>
    </source>
</evidence>
<dbReference type="InterPro" id="IPR036318">
    <property type="entry name" value="FAD-bd_PCMH-like_sf"/>
</dbReference>
<comment type="similarity">
    <text evidence="1">Belongs to the oxygen-dependent FAD-linked oxidoreductase family.</text>
</comment>
<dbReference type="GO" id="GO:0071949">
    <property type="term" value="F:FAD binding"/>
    <property type="evidence" value="ECO:0007669"/>
    <property type="project" value="InterPro"/>
</dbReference>
<dbReference type="InterPro" id="IPR016167">
    <property type="entry name" value="FAD-bd_PCMH_sub1"/>
</dbReference>
<sequence>MALAALLTSTRACEVPDTQSFQSTPHSYPKDAIPDVIRELGVLLSTNASIFEASDPRWGNATARYNTVVTPNIQLVVQPGVEGDVSTVVKYCNRRSIDFMAVTRGHSFSTAVGAFRGIQIDMSSLQTYTIEPDGQSAWFQGGSYGGSVIDSLWEEGYVLTTGSCTCVGLVGPGLGGGHGRLEGQYGLISDNFINLNVVLANGSAIRVNATRNSDLWWAMRGAGHNFGIVTSFQMKIHPRTVDTWHYHSYVWSEDKLETVFERLNTFHRSDGGTTPFRMTNFGYFRIEQAFSPSPGELSIYYIKAILYWIFVYAGPASEAEPLLAPFNTIPALNSSSGDVPYPQTANFLGANTDSPVCAPHNKMAIRTAGTLVYNVTAERQIYESFNARAARYPELAPGATVVHEGYANRAVQEVDPDTSAFAWREENHLMYVGIYLPPGSDQIDAAMEWADETMDLWNAGQPERRHSTYVNYAWGDESLESMYGYEPWRLERLRALKSEYDPANRFRFYNPIE</sequence>
<proteinExistence type="inferred from homology"/>
<evidence type="ECO:0000313" key="6">
    <source>
        <dbReference type="EMBL" id="RDW89809.1"/>
    </source>
</evidence>
<keyword evidence="3" id="KW-0274">FAD</keyword>
<keyword evidence="4" id="KW-0560">Oxidoreductase</keyword>
<evidence type="ECO:0000256" key="4">
    <source>
        <dbReference type="ARBA" id="ARBA00023002"/>
    </source>
</evidence>
<name>A0A3D8SU28_9EURO</name>
<dbReference type="Gene3D" id="3.30.43.10">
    <property type="entry name" value="Uridine Diphospho-n-acetylenolpyruvylglucosamine Reductase, domain 2"/>
    <property type="match status" value="1"/>
</dbReference>
<protein>
    <recommendedName>
        <fullName evidence="5">FAD-binding PCMH-type domain-containing protein</fullName>
    </recommendedName>
</protein>
<dbReference type="Gene3D" id="3.30.465.10">
    <property type="match status" value="1"/>
</dbReference>
<dbReference type="Pfam" id="PF08031">
    <property type="entry name" value="BBE"/>
    <property type="match status" value="1"/>
</dbReference>
<feature type="domain" description="FAD-binding PCMH-type" evidence="5">
    <location>
        <begin position="69"/>
        <end position="239"/>
    </location>
</feature>
<dbReference type="AlphaFoldDB" id="A0A3D8SU28"/>
<accession>A0A3D8SU28</accession>
<dbReference type="STRING" id="1810919.A0A3D8SU28"/>
<dbReference type="Gene3D" id="3.40.462.20">
    <property type="match status" value="1"/>
</dbReference>
<keyword evidence="7" id="KW-1185">Reference proteome</keyword>
<dbReference type="PANTHER" id="PTHR42973">
    <property type="entry name" value="BINDING OXIDOREDUCTASE, PUTATIVE (AFU_ORTHOLOGUE AFUA_1G17690)-RELATED"/>
    <property type="match status" value="1"/>
</dbReference>
<dbReference type="Proteomes" id="UP000256690">
    <property type="component" value="Unassembled WGS sequence"/>
</dbReference>
<dbReference type="InterPro" id="IPR016166">
    <property type="entry name" value="FAD-bd_PCMH"/>
</dbReference>
<dbReference type="GeneID" id="38111954"/>
<dbReference type="PANTHER" id="PTHR42973:SF8">
    <property type="entry name" value="FAD-BINDING PCMH-TYPE DOMAIN-CONTAINING PROTEIN"/>
    <property type="match status" value="1"/>
</dbReference>
<dbReference type="InterPro" id="IPR006094">
    <property type="entry name" value="Oxid_FAD_bind_N"/>
</dbReference>
<evidence type="ECO:0000256" key="1">
    <source>
        <dbReference type="ARBA" id="ARBA00005466"/>
    </source>
</evidence>
<dbReference type="SUPFAM" id="SSF56176">
    <property type="entry name" value="FAD-binding/transporter-associated domain-like"/>
    <property type="match status" value="1"/>
</dbReference>
<gene>
    <name evidence="6" type="ORF">DSM5745_01584</name>
</gene>
<dbReference type="OrthoDB" id="9996127at2759"/>
<dbReference type="InterPro" id="IPR050416">
    <property type="entry name" value="FAD-linked_Oxidoreductase"/>
</dbReference>
<dbReference type="PROSITE" id="PS51387">
    <property type="entry name" value="FAD_PCMH"/>
    <property type="match status" value="1"/>
</dbReference>
<reference evidence="6 7" key="1">
    <citation type="journal article" date="2018" name="IMA Fungus">
        <title>IMA Genome-F 9: Draft genome sequence of Annulohypoxylon stygium, Aspergillus mulundensis, Berkeleyomyces basicola (syn. Thielaviopsis basicola), Ceratocystis smalleyi, two Cercospora beticola strains, Coleophoma cylindrospora, Fusarium fracticaudum, Phialophora cf. hyalina, and Morchella septimelata.</title>
        <authorList>
            <person name="Wingfield B.D."/>
            <person name="Bills G.F."/>
            <person name="Dong Y."/>
            <person name="Huang W."/>
            <person name="Nel W.J."/>
            <person name="Swalarsk-Parry B.S."/>
            <person name="Vaghefi N."/>
            <person name="Wilken P.M."/>
            <person name="An Z."/>
            <person name="de Beer Z.W."/>
            <person name="De Vos L."/>
            <person name="Chen L."/>
            <person name="Duong T.A."/>
            <person name="Gao Y."/>
            <person name="Hammerbacher A."/>
            <person name="Kikkert J.R."/>
            <person name="Li Y."/>
            <person name="Li H."/>
            <person name="Li K."/>
            <person name="Li Q."/>
            <person name="Liu X."/>
            <person name="Ma X."/>
            <person name="Naidoo K."/>
            <person name="Pethybridge S.J."/>
            <person name="Sun J."/>
            <person name="Steenkamp E.T."/>
            <person name="van der Nest M.A."/>
            <person name="van Wyk S."/>
            <person name="Wingfield M.J."/>
            <person name="Xiong C."/>
            <person name="Yue Q."/>
            <person name="Zhang X."/>
        </authorList>
    </citation>
    <scope>NUCLEOTIDE SEQUENCE [LARGE SCALE GENOMIC DNA]</scope>
    <source>
        <strain evidence="6 7">DSM 5745</strain>
    </source>
</reference>
<organism evidence="6 7">
    <name type="scientific">Aspergillus mulundensis</name>
    <dbReference type="NCBI Taxonomy" id="1810919"/>
    <lineage>
        <taxon>Eukaryota</taxon>
        <taxon>Fungi</taxon>
        <taxon>Dikarya</taxon>
        <taxon>Ascomycota</taxon>
        <taxon>Pezizomycotina</taxon>
        <taxon>Eurotiomycetes</taxon>
        <taxon>Eurotiomycetidae</taxon>
        <taxon>Eurotiales</taxon>
        <taxon>Aspergillaceae</taxon>
        <taxon>Aspergillus</taxon>
        <taxon>Aspergillus subgen. Nidulantes</taxon>
    </lineage>
</organism>
<comment type="caution">
    <text evidence="6">The sequence shown here is derived from an EMBL/GenBank/DDBJ whole genome shotgun (WGS) entry which is preliminary data.</text>
</comment>
<evidence type="ECO:0000256" key="3">
    <source>
        <dbReference type="ARBA" id="ARBA00022827"/>
    </source>
</evidence>
<dbReference type="RefSeq" id="XP_026606763.1">
    <property type="nucleotide sequence ID" value="XM_026743600.1"/>
</dbReference>
<dbReference type="InterPro" id="IPR012951">
    <property type="entry name" value="BBE"/>
</dbReference>